<evidence type="ECO:0000259" key="1">
    <source>
        <dbReference type="Pfam" id="PF01609"/>
    </source>
</evidence>
<name>A0ABV1HVM9_9FIRM</name>
<comment type="caution">
    <text evidence="2">The sequence shown here is derived from an EMBL/GenBank/DDBJ whole genome shotgun (WGS) entry which is preliminary data.</text>
</comment>
<dbReference type="Proteomes" id="UP001478133">
    <property type="component" value="Unassembled WGS sequence"/>
</dbReference>
<dbReference type="RefSeq" id="WP_211148579.1">
    <property type="nucleotide sequence ID" value="NZ_JBBMEY010000028.1"/>
</dbReference>
<reference evidence="2 3" key="1">
    <citation type="submission" date="2024-03" db="EMBL/GenBank/DDBJ databases">
        <title>Human intestinal bacterial collection.</title>
        <authorList>
            <person name="Pauvert C."/>
            <person name="Hitch T.C.A."/>
            <person name="Clavel T."/>
        </authorList>
    </citation>
    <scope>NUCLEOTIDE SEQUENCE [LARGE SCALE GENOMIC DNA]</scope>
    <source>
        <strain evidence="2 3">CLA-AP-H18</strain>
    </source>
</reference>
<evidence type="ECO:0000313" key="2">
    <source>
        <dbReference type="EMBL" id="MEQ2566018.1"/>
    </source>
</evidence>
<dbReference type="Pfam" id="PF01609">
    <property type="entry name" value="DDE_Tnp_1"/>
    <property type="match status" value="1"/>
</dbReference>
<protein>
    <submittedName>
        <fullName evidence="2">Transposase</fullName>
    </submittedName>
</protein>
<accession>A0ABV1HVM9</accession>
<keyword evidence="3" id="KW-1185">Reference proteome</keyword>
<dbReference type="EMBL" id="JBBMFI010000026">
    <property type="protein sequence ID" value="MEQ2566018.1"/>
    <property type="molecule type" value="Genomic_DNA"/>
</dbReference>
<gene>
    <name evidence="2" type="ORF">ABFO16_07170</name>
</gene>
<feature type="domain" description="Transposase IS4-like" evidence="1">
    <location>
        <begin position="30"/>
        <end position="80"/>
    </location>
</feature>
<proteinExistence type="predicted"/>
<evidence type="ECO:0000313" key="3">
    <source>
        <dbReference type="Proteomes" id="UP001478133"/>
    </source>
</evidence>
<dbReference type="InterPro" id="IPR002559">
    <property type="entry name" value="Transposase_11"/>
</dbReference>
<sequence length="92" mass="10393">MPVAAKRYADELLKEINADREAHGKAPFDDDKNGYILGVEVTPGNVHDSVAFDDVYEEVTERFPKVKTIVADSAYKTPHICKKYSMTAEFFH</sequence>
<organism evidence="2 3">
    <name type="scientific">Ruminococcoides intestinihominis</name>
    <dbReference type="NCBI Taxonomy" id="3133161"/>
    <lineage>
        <taxon>Bacteria</taxon>
        <taxon>Bacillati</taxon>
        <taxon>Bacillota</taxon>
        <taxon>Clostridia</taxon>
        <taxon>Eubacteriales</taxon>
        <taxon>Oscillospiraceae</taxon>
        <taxon>Ruminococcoides</taxon>
    </lineage>
</organism>